<accession>A0A4Y2R3E2</accession>
<dbReference type="Proteomes" id="UP000499080">
    <property type="component" value="Unassembled WGS sequence"/>
</dbReference>
<evidence type="ECO:0000313" key="3">
    <source>
        <dbReference type="Proteomes" id="UP000499080"/>
    </source>
</evidence>
<feature type="compositionally biased region" description="Basic and acidic residues" evidence="1">
    <location>
        <begin position="130"/>
        <end position="142"/>
    </location>
</feature>
<keyword evidence="3" id="KW-1185">Reference proteome</keyword>
<organism evidence="2 3">
    <name type="scientific">Araneus ventricosus</name>
    <name type="common">Orbweaver spider</name>
    <name type="synonym">Epeira ventricosa</name>
    <dbReference type="NCBI Taxonomy" id="182803"/>
    <lineage>
        <taxon>Eukaryota</taxon>
        <taxon>Metazoa</taxon>
        <taxon>Ecdysozoa</taxon>
        <taxon>Arthropoda</taxon>
        <taxon>Chelicerata</taxon>
        <taxon>Arachnida</taxon>
        <taxon>Araneae</taxon>
        <taxon>Araneomorphae</taxon>
        <taxon>Entelegynae</taxon>
        <taxon>Araneoidea</taxon>
        <taxon>Araneidae</taxon>
        <taxon>Araneus</taxon>
    </lineage>
</organism>
<sequence length="182" mass="20620">MLAHAGIGVRVTSKSRPERSDCDACLRTSVLFSVEDCIQNASFVSIHSHTSSPARERRSQLAEMRRANMREINPCVKQAIHLSSKMEFLEPGKEKPIVKVENLSNLEQIVRNGGIQKNLKYKAKSTDSNLRPRREGSGKIKDLPTMAPRVEARNETRNPRVRGEETGWQEFCEFEPCLKTNL</sequence>
<proteinExistence type="predicted"/>
<dbReference type="AlphaFoldDB" id="A0A4Y2R3E2"/>
<evidence type="ECO:0000256" key="1">
    <source>
        <dbReference type="SAM" id="MobiDB-lite"/>
    </source>
</evidence>
<evidence type="ECO:0000313" key="2">
    <source>
        <dbReference type="EMBL" id="GBN69976.1"/>
    </source>
</evidence>
<comment type="caution">
    <text evidence="2">The sequence shown here is derived from an EMBL/GenBank/DDBJ whole genome shotgun (WGS) entry which is preliminary data.</text>
</comment>
<name>A0A4Y2R3E2_ARAVE</name>
<reference evidence="2 3" key="1">
    <citation type="journal article" date="2019" name="Sci. Rep.">
        <title>Orb-weaving spider Araneus ventricosus genome elucidates the spidroin gene catalogue.</title>
        <authorList>
            <person name="Kono N."/>
            <person name="Nakamura H."/>
            <person name="Ohtoshi R."/>
            <person name="Moran D.A.P."/>
            <person name="Shinohara A."/>
            <person name="Yoshida Y."/>
            <person name="Fujiwara M."/>
            <person name="Mori M."/>
            <person name="Tomita M."/>
            <person name="Arakawa K."/>
        </authorList>
    </citation>
    <scope>NUCLEOTIDE SEQUENCE [LARGE SCALE GENOMIC DNA]</scope>
</reference>
<feature type="region of interest" description="Disordered" evidence="1">
    <location>
        <begin position="123"/>
        <end position="147"/>
    </location>
</feature>
<gene>
    <name evidence="2" type="ORF">AVEN_240206_1</name>
</gene>
<protein>
    <submittedName>
        <fullName evidence="2">Uncharacterized protein</fullName>
    </submittedName>
</protein>
<dbReference type="EMBL" id="BGPR01015621">
    <property type="protein sequence ID" value="GBN69976.1"/>
    <property type="molecule type" value="Genomic_DNA"/>
</dbReference>